<feature type="domain" description="Dihydrodipicolinate reductase N-terminal" evidence="15">
    <location>
        <begin position="39"/>
        <end position="143"/>
    </location>
</feature>
<feature type="domain" description="Dihydrodipicolinate reductase C-terminal" evidence="16">
    <location>
        <begin position="146"/>
        <end position="279"/>
    </location>
</feature>
<evidence type="ECO:0000256" key="2">
    <source>
        <dbReference type="ARBA" id="ARBA00022490"/>
    </source>
</evidence>
<feature type="active site" description="Proton donor" evidence="13">
    <location>
        <position position="174"/>
    </location>
</feature>
<feature type="active site" description="Proton donor/acceptor" evidence="13">
    <location>
        <position position="170"/>
    </location>
</feature>
<keyword evidence="5 13" id="KW-0220">Diaminopimelate biosynthesis</keyword>
<name>A0A1I1V387_9ACTN</name>
<evidence type="ECO:0000256" key="14">
    <source>
        <dbReference type="SAM" id="MobiDB-lite"/>
    </source>
</evidence>
<dbReference type="InterPro" id="IPR022664">
    <property type="entry name" value="DapB_N_CS"/>
</dbReference>
<protein>
    <recommendedName>
        <fullName evidence="10 13">4-hydroxy-tetrahydrodipicolinate reductase</fullName>
        <shortName evidence="13">HTPA reductase</shortName>
        <ecNumber evidence="10 13">1.17.1.8</ecNumber>
    </recommendedName>
</protein>
<comment type="catalytic activity">
    <reaction evidence="12 13">
        <text>(S)-2,3,4,5-tetrahydrodipicolinate + NAD(+) + H2O = (2S,4S)-4-hydroxy-2,3,4,5-tetrahydrodipicolinate + NADH + H(+)</text>
        <dbReference type="Rhea" id="RHEA:35323"/>
        <dbReference type="ChEBI" id="CHEBI:15377"/>
        <dbReference type="ChEBI" id="CHEBI:15378"/>
        <dbReference type="ChEBI" id="CHEBI:16845"/>
        <dbReference type="ChEBI" id="CHEBI:57540"/>
        <dbReference type="ChEBI" id="CHEBI:57945"/>
        <dbReference type="ChEBI" id="CHEBI:67139"/>
        <dbReference type="EC" id="1.17.1.8"/>
    </reaction>
</comment>
<gene>
    <name evidence="13" type="primary">dapB</name>
    <name evidence="17" type="ORF">SAMN04487819_10374</name>
</gene>
<feature type="binding site" evidence="13">
    <location>
        <begin position="140"/>
        <end position="143"/>
    </location>
    <ligand>
        <name>NAD(+)</name>
        <dbReference type="ChEBI" id="CHEBI:57540"/>
    </ligand>
</feature>
<dbReference type="PROSITE" id="PS01298">
    <property type="entry name" value="DAPB"/>
    <property type="match status" value="1"/>
</dbReference>
<accession>A0A1I1V387</accession>
<comment type="catalytic activity">
    <reaction evidence="11 13">
        <text>(S)-2,3,4,5-tetrahydrodipicolinate + NADP(+) + H2O = (2S,4S)-4-hydroxy-2,3,4,5-tetrahydrodipicolinate + NADPH + H(+)</text>
        <dbReference type="Rhea" id="RHEA:35331"/>
        <dbReference type="ChEBI" id="CHEBI:15377"/>
        <dbReference type="ChEBI" id="CHEBI:15378"/>
        <dbReference type="ChEBI" id="CHEBI:16845"/>
        <dbReference type="ChEBI" id="CHEBI:57783"/>
        <dbReference type="ChEBI" id="CHEBI:58349"/>
        <dbReference type="ChEBI" id="CHEBI:67139"/>
        <dbReference type="EC" id="1.17.1.8"/>
    </reaction>
</comment>
<dbReference type="InterPro" id="IPR022663">
    <property type="entry name" value="DapB_C"/>
</dbReference>
<dbReference type="InterPro" id="IPR023940">
    <property type="entry name" value="DHDPR_bac"/>
</dbReference>
<dbReference type="CDD" id="cd02274">
    <property type="entry name" value="DHDPR_N"/>
    <property type="match status" value="1"/>
</dbReference>
<feature type="binding site" evidence="13">
    <location>
        <position position="171"/>
    </location>
    <ligand>
        <name>(S)-2,3,4,5-tetrahydrodipicolinate</name>
        <dbReference type="ChEBI" id="CHEBI:16845"/>
    </ligand>
</feature>
<dbReference type="PANTHER" id="PTHR20836:SF0">
    <property type="entry name" value="4-HYDROXY-TETRAHYDRODIPICOLINATE REDUCTASE 1, CHLOROPLASTIC-RELATED"/>
    <property type="match status" value="1"/>
</dbReference>
<dbReference type="GO" id="GO:0050661">
    <property type="term" value="F:NADP binding"/>
    <property type="evidence" value="ECO:0007669"/>
    <property type="project" value="UniProtKB-UniRule"/>
</dbReference>
<dbReference type="InterPro" id="IPR000846">
    <property type="entry name" value="DapB_N"/>
</dbReference>
<evidence type="ECO:0000259" key="15">
    <source>
        <dbReference type="Pfam" id="PF01113"/>
    </source>
</evidence>
<dbReference type="GO" id="GO:0019877">
    <property type="term" value="P:diaminopimelate biosynthetic process"/>
    <property type="evidence" value="ECO:0007669"/>
    <property type="project" value="UniProtKB-UniRule"/>
</dbReference>
<dbReference type="InterPro" id="IPR036291">
    <property type="entry name" value="NAD(P)-bd_dom_sf"/>
</dbReference>
<evidence type="ECO:0000256" key="7">
    <source>
        <dbReference type="ARBA" id="ARBA00023027"/>
    </source>
</evidence>
<evidence type="ECO:0000256" key="1">
    <source>
        <dbReference type="ARBA" id="ARBA00006642"/>
    </source>
</evidence>
<proteinExistence type="inferred from homology"/>
<evidence type="ECO:0000256" key="11">
    <source>
        <dbReference type="ARBA" id="ARBA00049080"/>
    </source>
</evidence>
<organism evidence="17 18">
    <name type="scientific">Actinopolyspora alba</name>
    <dbReference type="NCBI Taxonomy" id="673379"/>
    <lineage>
        <taxon>Bacteria</taxon>
        <taxon>Bacillati</taxon>
        <taxon>Actinomycetota</taxon>
        <taxon>Actinomycetes</taxon>
        <taxon>Actinopolysporales</taxon>
        <taxon>Actinopolysporaceae</taxon>
        <taxon>Actinopolyspora</taxon>
        <taxon>Actinopolyspora alba group</taxon>
    </lineage>
</organism>
<dbReference type="PIRSF" id="PIRSF000161">
    <property type="entry name" value="DHPR"/>
    <property type="match status" value="1"/>
</dbReference>
<dbReference type="UniPathway" id="UPA00034">
    <property type="reaction ID" value="UER00018"/>
</dbReference>
<evidence type="ECO:0000256" key="10">
    <source>
        <dbReference type="ARBA" id="ARBA00038983"/>
    </source>
</evidence>
<comment type="function">
    <text evidence="13">Catalyzes the conversion of 4-hydroxy-tetrahydrodipicolinate (HTPA) to tetrahydrodipicolinate.</text>
</comment>
<dbReference type="SUPFAM" id="SSF55347">
    <property type="entry name" value="Glyceraldehyde-3-phosphate dehydrogenase-like, C-terminal domain"/>
    <property type="match status" value="1"/>
</dbReference>
<dbReference type="GO" id="GO:0005829">
    <property type="term" value="C:cytosol"/>
    <property type="evidence" value="ECO:0007669"/>
    <property type="project" value="TreeGrafter"/>
</dbReference>
<comment type="caution">
    <text evidence="13">Was originally thought to be a dihydrodipicolinate reductase (DHDPR), catalyzing the conversion of dihydrodipicolinate to tetrahydrodipicolinate. However, it was shown in E.coli that the substrate of the enzymatic reaction is not dihydrodipicolinate (DHDP) but in fact (2S,4S)-4-hydroxy-2,3,4,5-tetrahydrodipicolinic acid (HTPA), the product released by the DapA-catalyzed reaction.</text>
</comment>
<comment type="similarity">
    <text evidence="1 13">Belongs to the DapB family.</text>
</comment>
<dbReference type="EC" id="1.17.1.8" evidence="10 13"/>
<evidence type="ECO:0000256" key="9">
    <source>
        <dbReference type="ARBA" id="ARBA00037922"/>
    </source>
</evidence>
<keyword evidence="6 13" id="KW-0560">Oxidoreductase</keyword>
<dbReference type="GO" id="GO:0016726">
    <property type="term" value="F:oxidoreductase activity, acting on CH or CH2 groups, NAD or NADP as acceptor"/>
    <property type="evidence" value="ECO:0007669"/>
    <property type="project" value="UniProtKB-UniRule"/>
</dbReference>
<keyword evidence="2 13" id="KW-0963">Cytoplasm</keyword>
<keyword evidence="7 13" id="KW-0520">NAD</keyword>
<dbReference type="Pfam" id="PF01113">
    <property type="entry name" value="DapB_N"/>
    <property type="match status" value="1"/>
</dbReference>
<evidence type="ECO:0000256" key="3">
    <source>
        <dbReference type="ARBA" id="ARBA00022605"/>
    </source>
</evidence>
<evidence type="ECO:0000256" key="5">
    <source>
        <dbReference type="ARBA" id="ARBA00022915"/>
    </source>
</evidence>
<evidence type="ECO:0000256" key="4">
    <source>
        <dbReference type="ARBA" id="ARBA00022857"/>
    </source>
</evidence>
<feature type="region of interest" description="Disordered" evidence="14">
    <location>
        <begin position="192"/>
        <end position="211"/>
    </location>
</feature>
<keyword evidence="8 13" id="KW-0457">Lysine biosynthesis</keyword>
<comment type="pathway">
    <text evidence="9 13">Amino-acid biosynthesis; L-lysine biosynthesis via DAP pathway; (S)-tetrahydrodipicolinate from L-aspartate: step 4/4.</text>
</comment>
<evidence type="ECO:0000256" key="8">
    <source>
        <dbReference type="ARBA" id="ARBA00023154"/>
    </source>
</evidence>
<dbReference type="Pfam" id="PF05173">
    <property type="entry name" value="DapB_C"/>
    <property type="match status" value="1"/>
</dbReference>
<evidence type="ECO:0000256" key="12">
    <source>
        <dbReference type="ARBA" id="ARBA00049396"/>
    </source>
</evidence>
<comment type="subunit">
    <text evidence="13">Homotetramer.</text>
</comment>
<dbReference type="GO" id="GO:0051287">
    <property type="term" value="F:NAD binding"/>
    <property type="evidence" value="ECO:0007669"/>
    <property type="project" value="UniProtKB-UniRule"/>
</dbReference>
<dbReference type="HAMAP" id="MF_00102">
    <property type="entry name" value="DapB"/>
    <property type="match status" value="1"/>
</dbReference>
<comment type="subcellular location">
    <subcellularLocation>
        <location evidence="13">Cytoplasm</location>
    </subcellularLocation>
</comment>
<dbReference type="GO" id="GO:0009089">
    <property type="term" value="P:lysine biosynthetic process via diaminopimelate"/>
    <property type="evidence" value="ECO:0007669"/>
    <property type="project" value="UniProtKB-UniRule"/>
</dbReference>
<evidence type="ECO:0000313" key="18">
    <source>
        <dbReference type="Proteomes" id="UP000198716"/>
    </source>
</evidence>
<dbReference type="SUPFAM" id="SSF51735">
    <property type="entry name" value="NAD(P)-binding Rossmann-fold domains"/>
    <property type="match status" value="1"/>
</dbReference>
<feature type="binding site" evidence="13">
    <location>
        <position position="72"/>
    </location>
    <ligand>
        <name>NADP(+)</name>
        <dbReference type="ChEBI" id="CHEBI:58349"/>
    </ligand>
</feature>
<comment type="caution">
    <text evidence="13">Lacks conserved residue(s) required for the propagation of feature annotation.</text>
</comment>
<dbReference type="AlphaFoldDB" id="A0A1I1V387"/>
<dbReference type="GO" id="GO:0008839">
    <property type="term" value="F:4-hydroxy-tetrahydrodipicolinate reductase"/>
    <property type="evidence" value="ECO:0007669"/>
    <property type="project" value="UniProtKB-UniRule"/>
</dbReference>
<keyword evidence="3 13" id="KW-0028">Amino-acid biosynthesis</keyword>
<keyword evidence="18" id="KW-1185">Reference proteome</keyword>
<reference evidence="18" key="1">
    <citation type="submission" date="2016-10" db="EMBL/GenBank/DDBJ databases">
        <authorList>
            <person name="Varghese N."/>
            <person name="Submissions S."/>
        </authorList>
    </citation>
    <scope>NUCLEOTIDE SEQUENCE [LARGE SCALE GENOMIC DNA]</scope>
    <source>
        <strain evidence="18">DSM 45004</strain>
    </source>
</reference>
<evidence type="ECO:0000256" key="13">
    <source>
        <dbReference type="HAMAP-Rule" id="MF_00102"/>
    </source>
</evidence>
<dbReference type="Gene3D" id="3.40.50.720">
    <property type="entry name" value="NAD(P)-binding Rossmann-like Domain"/>
    <property type="match status" value="1"/>
</dbReference>
<dbReference type="NCBIfam" id="TIGR00036">
    <property type="entry name" value="dapB"/>
    <property type="match status" value="1"/>
</dbReference>
<dbReference type="Gene3D" id="3.30.360.10">
    <property type="entry name" value="Dihydrodipicolinate Reductase, domain 2"/>
    <property type="match status" value="1"/>
</dbReference>
<dbReference type="FunFam" id="3.30.360.10:FF:000009">
    <property type="entry name" value="4-hydroxy-tetrahydrodipicolinate reductase"/>
    <property type="match status" value="1"/>
</dbReference>
<feature type="binding site" evidence="13">
    <location>
        <begin position="113"/>
        <end position="115"/>
    </location>
    <ligand>
        <name>NAD(+)</name>
        <dbReference type="ChEBI" id="CHEBI:57540"/>
    </ligand>
</feature>
<dbReference type="PANTHER" id="PTHR20836">
    <property type="entry name" value="DIHYDRODIPICOLINATE REDUCTASE"/>
    <property type="match status" value="1"/>
</dbReference>
<evidence type="ECO:0000313" key="17">
    <source>
        <dbReference type="EMBL" id="SFD77497.1"/>
    </source>
</evidence>
<keyword evidence="4 13" id="KW-0521">NADP</keyword>
<dbReference type="Proteomes" id="UP000198716">
    <property type="component" value="Unassembled WGS sequence"/>
</dbReference>
<evidence type="ECO:0000256" key="6">
    <source>
        <dbReference type="ARBA" id="ARBA00023002"/>
    </source>
</evidence>
<feature type="binding site" evidence="13">
    <location>
        <begin position="45"/>
        <end position="50"/>
    </location>
    <ligand>
        <name>NAD(+)</name>
        <dbReference type="ChEBI" id="CHEBI:57540"/>
    </ligand>
</feature>
<feature type="binding site" evidence="13">
    <location>
        <begin position="180"/>
        <end position="181"/>
    </location>
    <ligand>
        <name>(S)-2,3,4,5-tetrahydrodipicolinate</name>
        <dbReference type="ChEBI" id="CHEBI:16845"/>
    </ligand>
</feature>
<dbReference type="EMBL" id="FOMZ01000003">
    <property type="protein sequence ID" value="SFD77497.1"/>
    <property type="molecule type" value="Genomic_DNA"/>
</dbReference>
<sequence>MRERGLGEQYRAGQGIVGQEIVGQGIVQLSKGVEPVEPIRVGVLGARGRMGSEAVRAVGEAADTELVAEINREDSLRGLSEAGVQVAVDLTHPDSVMDNLAFCVEHGIHAVVGTSGVGTEELSRIQSWLGEQPEIGVLVVPNFAIGAVLAMKFSEIAARYFDSAEIVESHHPRKADAPSGTAARTARMISQARTSAGLGPMPDATTRDPEGARGAEIDDVHVHAVRMTGLVAHQEVVFGTEGETLTVRHDSYDRRSFMPGLLLAVREIERRKGVTVGLDPLLGL</sequence>
<evidence type="ECO:0000259" key="16">
    <source>
        <dbReference type="Pfam" id="PF05173"/>
    </source>
</evidence>